<sequence length="90" mass="9979">MPASLVTLLSICTKVRDVEMGLGVKKLQNKIRGVLLTFQVNDTERSKRVRIRTKGSLGSKQRRRSLSSCKSKVKRANFITNSVSRGSSQG</sequence>
<organism evidence="1 2">
    <name type="scientific">Dovyalis caffra</name>
    <dbReference type="NCBI Taxonomy" id="77055"/>
    <lineage>
        <taxon>Eukaryota</taxon>
        <taxon>Viridiplantae</taxon>
        <taxon>Streptophyta</taxon>
        <taxon>Embryophyta</taxon>
        <taxon>Tracheophyta</taxon>
        <taxon>Spermatophyta</taxon>
        <taxon>Magnoliopsida</taxon>
        <taxon>eudicotyledons</taxon>
        <taxon>Gunneridae</taxon>
        <taxon>Pentapetalae</taxon>
        <taxon>rosids</taxon>
        <taxon>fabids</taxon>
        <taxon>Malpighiales</taxon>
        <taxon>Salicaceae</taxon>
        <taxon>Flacourtieae</taxon>
        <taxon>Dovyalis</taxon>
    </lineage>
</organism>
<dbReference type="Proteomes" id="UP001314170">
    <property type="component" value="Unassembled WGS sequence"/>
</dbReference>
<name>A0AAV1QPH2_9ROSI</name>
<dbReference type="AlphaFoldDB" id="A0AAV1QPH2"/>
<protein>
    <submittedName>
        <fullName evidence="1">Uncharacterized protein</fullName>
    </submittedName>
</protein>
<reference evidence="1 2" key="1">
    <citation type="submission" date="2024-01" db="EMBL/GenBank/DDBJ databases">
        <authorList>
            <person name="Waweru B."/>
        </authorList>
    </citation>
    <scope>NUCLEOTIDE SEQUENCE [LARGE SCALE GENOMIC DNA]</scope>
</reference>
<evidence type="ECO:0000313" key="2">
    <source>
        <dbReference type="Proteomes" id="UP001314170"/>
    </source>
</evidence>
<keyword evidence="2" id="KW-1185">Reference proteome</keyword>
<dbReference type="EMBL" id="CAWUPB010000030">
    <property type="protein sequence ID" value="CAK7322853.1"/>
    <property type="molecule type" value="Genomic_DNA"/>
</dbReference>
<evidence type="ECO:0000313" key="1">
    <source>
        <dbReference type="EMBL" id="CAK7322853.1"/>
    </source>
</evidence>
<accession>A0AAV1QPH2</accession>
<proteinExistence type="predicted"/>
<gene>
    <name evidence="1" type="ORF">DCAF_LOCUS464</name>
</gene>
<comment type="caution">
    <text evidence="1">The sequence shown here is derived from an EMBL/GenBank/DDBJ whole genome shotgun (WGS) entry which is preliminary data.</text>
</comment>